<evidence type="ECO:0000256" key="3">
    <source>
        <dbReference type="ARBA" id="ARBA00023163"/>
    </source>
</evidence>
<dbReference type="Proteomes" id="UP001501020">
    <property type="component" value="Unassembled WGS sequence"/>
</dbReference>
<gene>
    <name evidence="6" type="ORF">GCM10009727_92480</name>
</gene>
<reference evidence="6 7" key="1">
    <citation type="journal article" date="2019" name="Int. J. Syst. Evol. Microbiol.">
        <title>The Global Catalogue of Microorganisms (GCM) 10K type strain sequencing project: providing services to taxonomists for standard genome sequencing and annotation.</title>
        <authorList>
            <consortium name="The Broad Institute Genomics Platform"/>
            <consortium name="The Broad Institute Genome Sequencing Center for Infectious Disease"/>
            <person name="Wu L."/>
            <person name="Ma J."/>
        </authorList>
    </citation>
    <scope>NUCLEOTIDE SEQUENCE [LARGE SCALE GENOMIC DNA]</scope>
    <source>
        <strain evidence="6 7">JCM 13850</strain>
    </source>
</reference>
<dbReference type="PRINTS" id="PR00455">
    <property type="entry name" value="HTHTETR"/>
</dbReference>
<keyword evidence="1" id="KW-0805">Transcription regulation</keyword>
<evidence type="ECO:0000313" key="6">
    <source>
        <dbReference type="EMBL" id="GAA2169491.1"/>
    </source>
</evidence>
<feature type="domain" description="HTH tetR-type" evidence="5">
    <location>
        <begin position="9"/>
        <end position="69"/>
    </location>
</feature>
<keyword evidence="3" id="KW-0804">Transcription</keyword>
<dbReference type="Gene3D" id="1.10.357.10">
    <property type="entry name" value="Tetracycline Repressor, domain 2"/>
    <property type="match status" value="1"/>
</dbReference>
<evidence type="ECO:0000313" key="7">
    <source>
        <dbReference type="Proteomes" id="UP001501020"/>
    </source>
</evidence>
<comment type="caution">
    <text evidence="6">The sequence shown here is derived from an EMBL/GenBank/DDBJ whole genome shotgun (WGS) entry which is preliminary data.</text>
</comment>
<dbReference type="SUPFAM" id="SSF46689">
    <property type="entry name" value="Homeodomain-like"/>
    <property type="match status" value="1"/>
</dbReference>
<dbReference type="PANTHER" id="PTHR30055">
    <property type="entry name" value="HTH-TYPE TRANSCRIPTIONAL REGULATOR RUTR"/>
    <property type="match status" value="1"/>
</dbReference>
<dbReference type="Pfam" id="PF00440">
    <property type="entry name" value="TetR_N"/>
    <property type="match status" value="1"/>
</dbReference>
<proteinExistence type="predicted"/>
<organism evidence="6 7">
    <name type="scientific">Actinomadura napierensis</name>
    <dbReference type="NCBI Taxonomy" id="267854"/>
    <lineage>
        <taxon>Bacteria</taxon>
        <taxon>Bacillati</taxon>
        <taxon>Actinomycetota</taxon>
        <taxon>Actinomycetes</taxon>
        <taxon>Streptosporangiales</taxon>
        <taxon>Thermomonosporaceae</taxon>
        <taxon>Actinomadura</taxon>
    </lineage>
</organism>
<name>A0ABN3AIT1_9ACTN</name>
<evidence type="ECO:0000259" key="5">
    <source>
        <dbReference type="PROSITE" id="PS50977"/>
    </source>
</evidence>
<dbReference type="EMBL" id="BAAAMR010000175">
    <property type="protein sequence ID" value="GAA2169491.1"/>
    <property type="molecule type" value="Genomic_DNA"/>
</dbReference>
<dbReference type="PROSITE" id="PS50977">
    <property type="entry name" value="HTH_TETR_2"/>
    <property type="match status" value="1"/>
</dbReference>
<dbReference type="InterPro" id="IPR050109">
    <property type="entry name" value="HTH-type_TetR-like_transc_reg"/>
</dbReference>
<dbReference type="InterPro" id="IPR009057">
    <property type="entry name" value="Homeodomain-like_sf"/>
</dbReference>
<sequence length="189" mass="20027">MASMARTSPALRGQILESALRAFARHGFRGTSLQHIASDAGCSKASLLYHFSNKEAILAELLVPVEREAIALDARLAGLEGEDAAVAAVGGFADLTVRFRREMKVLLETLPERTALDDPALDGLGERIVDAMAGRSPDPANRVAAWMALGGMFVTGAADLAVDDEVLRDAMARTALRALGRASGEDRDP</sequence>
<feature type="DNA-binding region" description="H-T-H motif" evidence="4">
    <location>
        <begin position="32"/>
        <end position="51"/>
    </location>
</feature>
<evidence type="ECO:0000256" key="1">
    <source>
        <dbReference type="ARBA" id="ARBA00023015"/>
    </source>
</evidence>
<keyword evidence="7" id="KW-1185">Reference proteome</keyword>
<dbReference type="InterPro" id="IPR001647">
    <property type="entry name" value="HTH_TetR"/>
</dbReference>
<accession>A0ABN3AIT1</accession>
<protein>
    <recommendedName>
        <fullName evidence="5">HTH tetR-type domain-containing protein</fullName>
    </recommendedName>
</protein>
<keyword evidence="2 4" id="KW-0238">DNA-binding</keyword>
<evidence type="ECO:0000256" key="4">
    <source>
        <dbReference type="PROSITE-ProRule" id="PRU00335"/>
    </source>
</evidence>
<dbReference type="PANTHER" id="PTHR30055:SF234">
    <property type="entry name" value="HTH-TYPE TRANSCRIPTIONAL REGULATOR BETI"/>
    <property type="match status" value="1"/>
</dbReference>
<evidence type="ECO:0000256" key="2">
    <source>
        <dbReference type="ARBA" id="ARBA00023125"/>
    </source>
</evidence>